<dbReference type="InterPro" id="IPR036388">
    <property type="entry name" value="WH-like_DNA-bd_sf"/>
</dbReference>
<evidence type="ECO:0000313" key="6">
    <source>
        <dbReference type="EMBL" id="NVE94442.1"/>
    </source>
</evidence>
<keyword evidence="2" id="KW-0238">DNA-binding</keyword>
<evidence type="ECO:0000256" key="1">
    <source>
        <dbReference type="ARBA" id="ARBA00023015"/>
    </source>
</evidence>
<dbReference type="Proteomes" id="UP000546031">
    <property type="component" value="Unassembled WGS sequence"/>
</dbReference>
<keyword evidence="4" id="KW-0812">Transmembrane</keyword>
<keyword evidence="7" id="KW-1185">Reference proteome</keyword>
<dbReference type="InterPro" id="IPR000792">
    <property type="entry name" value="Tscrpt_reg_LuxR_C"/>
</dbReference>
<reference evidence="6 7" key="1">
    <citation type="submission" date="2020-06" db="EMBL/GenBank/DDBJ databases">
        <title>Altererythrobacter lutimaris sp. nov., a marine bacterium isolated from a tidal flat.</title>
        <authorList>
            <person name="Kim D."/>
            <person name="Yoo Y."/>
            <person name="Kim J.-J."/>
        </authorList>
    </citation>
    <scope>NUCLEOTIDE SEQUENCE [LARGE SCALE GENOMIC DNA]</scope>
    <source>
        <strain evidence="6 7">JGD-16</strain>
    </source>
</reference>
<evidence type="ECO:0000256" key="4">
    <source>
        <dbReference type="SAM" id="Phobius"/>
    </source>
</evidence>
<accession>A0A850HHB9</accession>
<dbReference type="InterPro" id="IPR016032">
    <property type="entry name" value="Sig_transdc_resp-reg_C-effctor"/>
</dbReference>
<feature type="domain" description="HTH luxR-type" evidence="5">
    <location>
        <begin position="73"/>
        <end position="138"/>
    </location>
</feature>
<name>A0A850HHB9_9SPHN</name>
<dbReference type="PRINTS" id="PR00038">
    <property type="entry name" value="HTHLUXR"/>
</dbReference>
<dbReference type="PANTHER" id="PTHR44688">
    <property type="entry name" value="DNA-BINDING TRANSCRIPTIONAL ACTIVATOR DEVR_DOSR"/>
    <property type="match status" value="1"/>
</dbReference>
<dbReference type="GO" id="GO:0003677">
    <property type="term" value="F:DNA binding"/>
    <property type="evidence" value="ECO:0007669"/>
    <property type="project" value="UniProtKB-KW"/>
</dbReference>
<keyword evidence="4" id="KW-0472">Membrane</keyword>
<sequence>MWRGIVRYGLIYGGALAVIAGLLQWAQYRHLFMRMPSEVYIAIVALIFVLVGIWVGMQLTPKRGGAGFERNDKAIAALGLTRRECEILEHLASGASNKEIARSLGVSPNTIKTHIANLYMKLEVGGRGKAVEAARSLALIP</sequence>
<keyword evidence="3" id="KW-0804">Transcription</keyword>
<feature type="transmembrane region" description="Helical" evidence="4">
    <location>
        <begin position="9"/>
        <end position="27"/>
    </location>
</feature>
<proteinExistence type="predicted"/>
<dbReference type="Pfam" id="PF00196">
    <property type="entry name" value="GerE"/>
    <property type="match status" value="1"/>
</dbReference>
<dbReference type="CDD" id="cd06170">
    <property type="entry name" value="LuxR_C_like"/>
    <property type="match status" value="1"/>
</dbReference>
<dbReference type="Gene3D" id="1.10.10.10">
    <property type="entry name" value="Winged helix-like DNA-binding domain superfamily/Winged helix DNA-binding domain"/>
    <property type="match status" value="1"/>
</dbReference>
<evidence type="ECO:0000256" key="3">
    <source>
        <dbReference type="ARBA" id="ARBA00023163"/>
    </source>
</evidence>
<gene>
    <name evidence="6" type="ORF">HUO12_05970</name>
</gene>
<keyword evidence="1" id="KW-0805">Transcription regulation</keyword>
<dbReference type="SMART" id="SM00421">
    <property type="entry name" value="HTH_LUXR"/>
    <property type="match status" value="1"/>
</dbReference>
<dbReference type="RefSeq" id="WP_176272718.1">
    <property type="nucleotide sequence ID" value="NZ_JABWTA010000001.1"/>
</dbReference>
<dbReference type="EMBL" id="JABWTA010000001">
    <property type="protein sequence ID" value="NVE94442.1"/>
    <property type="molecule type" value="Genomic_DNA"/>
</dbReference>
<dbReference type="SUPFAM" id="SSF46894">
    <property type="entry name" value="C-terminal effector domain of the bipartite response regulators"/>
    <property type="match status" value="1"/>
</dbReference>
<protein>
    <submittedName>
        <fullName evidence="6">LuxR family transcriptional regulator</fullName>
    </submittedName>
</protein>
<organism evidence="6 7">
    <name type="scientific">Altererythrobacter lutimaris</name>
    <dbReference type="NCBI Taxonomy" id="2743979"/>
    <lineage>
        <taxon>Bacteria</taxon>
        <taxon>Pseudomonadati</taxon>
        <taxon>Pseudomonadota</taxon>
        <taxon>Alphaproteobacteria</taxon>
        <taxon>Sphingomonadales</taxon>
        <taxon>Erythrobacteraceae</taxon>
        <taxon>Altererythrobacter</taxon>
    </lineage>
</organism>
<comment type="caution">
    <text evidence="6">The sequence shown here is derived from an EMBL/GenBank/DDBJ whole genome shotgun (WGS) entry which is preliminary data.</text>
</comment>
<dbReference type="PROSITE" id="PS50043">
    <property type="entry name" value="HTH_LUXR_2"/>
    <property type="match status" value="1"/>
</dbReference>
<evidence type="ECO:0000259" key="5">
    <source>
        <dbReference type="PROSITE" id="PS50043"/>
    </source>
</evidence>
<dbReference type="PANTHER" id="PTHR44688:SF16">
    <property type="entry name" value="DNA-BINDING TRANSCRIPTIONAL ACTIVATOR DEVR_DOSR"/>
    <property type="match status" value="1"/>
</dbReference>
<dbReference type="PROSITE" id="PS00622">
    <property type="entry name" value="HTH_LUXR_1"/>
    <property type="match status" value="1"/>
</dbReference>
<dbReference type="AlphaFoldDB" id="A0A850HHB9"/>
<feature type="transmembrane region" description="Helical" evidence="4">
    <location>
        <begin position="39"/>
        <end position="57"/>
    </location>
</feature>
<evidence type="ECO:0000256" key="2">
    <source>
        <dbReference type="ARBA" id="ARBA00023125"/>
    </source>
</evidence>
<dbReference type="GO" id="GO:0006355">
    <property type="term" value="P:regulation of DNA-templated transcription"/>
    <property type="evidence" value="ECO:0007669"/>
    <property type="project" value="InterPro"/>
</dbReference>
<evidence type="ECO:0000313" key="7">
    <source>
        <dbReference type="Proteomes" id="UP000546031"/>
    </source>
</evidence>
<keyword evidence="4" id="KW-1133">Transmembrane helix</keyword>